<organism evidence="7 8">
    <name type="scientific">Clostridioides difficile</name>
    <name type="common">Peptoclostridium difficile</name>
    <dbReference type="NCBI Taxonomy" id="1496"/>
    <lineage>
        <taxon>Bacteria</taxon>
        <taxon>Bacillati</taxon>
        <taxon>Bacillota</taxon>
        <taxon>Clostridia</taxon>
        <taxon>Peptostreptococcales</taxon>
        <taxon>Peptostreptococcaceae</taxon>
        <taxon>Clostridioides</taxon>
    </lineage>
</organism>
<evidence type="ECO:0000313" key="8">
    <source>
        <dbReference type="Proteomes" id="UP000879542"/>
    </source>
</evidence>
<dbReference type="InterPro" id="IPR001851">
    <property type="entry name" value="ABC_transp_permease"/>
</dbReference>
<evidence type="ECO:0000256" key="4">
    <source>
        <dbReference type="ARBA" id="ARBA00022989"/>
    </source>
</evidence>
<reference evidence="7" key="1">
    <citation type="journal article" date="2018" name="Genome Biol.">
        <title>SKESA: strategic k-mer extension for scrupulous assemblies.</title>
        <authorList>
            <person name="Souvorov A."/>
            <person name="Agarwala R."/>
            <person name="Lipman D.J."/>
        </authorList>
    </citation>
    <scope>NUCLEOTIDE SEQUENCE</scope>
    <source>
        <strain evidence="7">Clostridioides</strain>
    </source>
</reference>
<dbReference type="Pfam" id="PF02653">
    <property type="entry name" value="BPD_transp_2"/>
    <property type="match status" value="1"/>
</dbReference>
<keyword evidence="2" id="KW-1003">Cell membrane</keyword>
<reference evidence="7" key="2">
    <citation type="submission" date="2021-06" db="EMBL/GenBank/DDBJ databases">
        <authorList>
            <consortium name="NCBI Pathogen Detection Project"/>
        </authorList>
    </citation>
    <scope>NUCLEOTIDE SEQUENCE</scope>
    <source>
        <strain evidence="7">Clostridioides</strain>
    </source>
</reference>
<gene>
    <name evidence="7" type="ORF">KRQ00_003637</name>
</gene>
<comment type="caution">
    <text evidence="7">The sequence shown here is derived from an EMBL/GenBank/DDBJ whole genome shotgun (WGS) entry which is preliminary data.</text>
</comment>
<proteinExistence type="predicted"/>
<comment type="subcellular location">
    <subcellularLocation>
        <location evidence="1">Cell membrane</location>
        <topology evidence="1">Multi-pass membrane protein</topology>
    </subcellularLocation>
</comment>
<name>A0A9P4DAU1_CLODI</name>
<accession>A0A9P4DAU1</accession>
<keyword evidence="4 6" id="KW-1133">Transmembrane helix</keyword>
<feature type="transmembrane region" description="Helical" evidence="6">
    <location>
        <begin position="117"/>
        <end position="139"/>
    </location>
</feature>
<evidence type="ECO:0000256" key="3">
    <source>
        <dbReference type="ARBA" id="ARBA00022692"/>
    </source>
</evidence>
<sequence length="142" mass="15216">MSGIISVMTQSLILSIMALGVYITYKILDFPDMSADGSYTMGASIVAFSLTNGISPVVATLMAILCGCVAGLVTGILHIKFKISNLLSGILVMGMLYSINLRIMGKSNIPLFSFKHLFNGEISPIVLALAFVFICKVLLDLF</sequence>
<feature type="transmembrane region" description="Helical" evidence="6">
    <location>
        <begin position="7"/>
        <end position="25"/>
    </location>
</feature>
<dbReference type="GO" id="GO:0022857">
    <property type="term" value="F:transmembrane transporter activity"/>
    <property type="evidence" value="ECO:0007669"/>
    <property type="project" value="InterPro"/>
</dbReference>
<evidence type="ECO:0000256" key="5">
    <source>
        <dbReference type="ARBA" id="ARBA00023136"/>
    </source>
</evidence>
<dbReference type="PANTHER" id="PTHR32196:SF69">
    <property type="entry name" value="BRANCHED-CHAIN AMINO ACID TRANSPORT SYSTEM, PERMEASE PROTEIN"/>
    <property type="match status" value="1"/>
</dbReference>
<feature type="non-terminal residue" evidence="7">
    <location>
        <position position="142"/>
    </location>
</feature>
<dbReference type="Proteomes" id="UP000879542">
    <property type="component" value="Unassembled WGS sequence"/>
</dbReference>
<evidence type="ECO:0000313" key="7">
    <source>
        <dbReference type="EMBL" id="HBH2621825.1"/>
    </source>
</evidence>
<evidence type="ECO:0000256" key="1">
    <source>
        <dbReference type="ARBA" id="ARBA00004651"/>
    </source>
</evidence>
<dbReference type="GO" id="GO:0005886">
    <property type="term" value="C:plasma membrane"/>
    <property type="evidence" value="ECO:0007669"/>
    <property type="project" value="UniProtKB-SubCell"/>
</dbReference>
<dbReference type="EMBL" id="DAEQIJ010000028">
    <property type="protein sequence ID" value="HBH2621825.1"/>
    <property type="molecule type" value="Genomic_DNA"/>
</dbReference>
<evidence type="ECO:0000256" key="6">
    <source>
        <dbReference type="SAM" id="Phobius"/>
    </source>
</evidence>
<evidence type="ECO:0000256" key="2">
    <source>
        <dbReference type="ARBA" id="ARBA00022475"/>
    </source>
</evidence>
<protein>
    <submittedName>
        <fullName evidence="7">ABC transporter permease</fullName>
    </submittedName>
</protein>
<feature type="transmembrane region" description="Helical" evidence="6">
    <location>
        <begin position="45"/>
        <end position="73"/>
    </location>
</feature>
<dbReference type="PANTHER" id="PTHR32196">
    <property type="entry name" value="ABC TRANSPORTER PERMEASE PROTEIN YPHD-RELATED-RELATED"/>
    <property type="match status" value="1"/>
</dbReference>
<keyword evidence="5 6" id="KW-0472">Membrane</keyword>
<dbReference type="AlphaFoldDB" id="A0A9P4DAU1"/>
<feature type="transmembrane region" description="Helical" evidence="6">
    <location>
        <begin position="85"/>
        <end position="105"/>
    </location>
</feature>
<keyword evidence="3 6" id="KW-0812">Transmembrane</keyword>